<name>Q64811_NPVAC</name>
<organismHost>
    <name type="scientific">Lepidoptera</name>
    <name type="common">moths &amp; butterflies</name>
    <dbReference type="NCBI Taxonomy" id="7088"/>
</organismHost>
<proteinExistence type="predicted"/>
<reference evidence="2" key="2">
    <citation type="journal article" date="1994" name="J. Gen. Virol.">
        <title>Nucleotide sequence and genetic organization of a 7.3 kb region (map unit 47 to 52.5) of Autographa californica nuclear polyhedrosis virus fragment EcoRI-C.</title>
        <authorList>
            <person name="Kool M."/>
            <person name="Broer R."/>
            <person name="Zuidema D."/>
            <person name="Goldbach R.W."/>
            <person name="Vlak J.M."/>
        </authorList>
    </citation>
    <scope>NUCLEOTIDE SEQUENCE</scope>
    <source>
        <strain evidence="2">AcMNPV-E2</strain>
    </source>
</reference>
<keyword evidence="1" id="KW-1133">Transmembrane helix</keyword>
<dbReference type="EMBL" id="X71415">
    <property type="protein sequence ID" value="CAA50546.1"/>
    <property type="molecule type" value="Genomic_DNA"/>
</dbReference>
<keyword evidence="1" id="KW-0812">Transmembrane</keyword>
<dbReference type="PIR" id="S36701">
    <property type="entry name" value="S36701"/>
</dbReference>
<evidence type="ECO:0000256" key="1">
    <source>
        <dbReference type="SAM" id="Phobius"/>
    </source>
</evidence>
<accession>Q64811</accession>
<sequence>MHAFVIGGKVDGIEPRYNISVLHNIRHVAYYVGCGFVCVGALHIFSHHLEPLGESRFVKFKINCQIH</sequence>
<reference evidence="2" key="1">
    <citation type="journal article" date="1992" name="J. Virol.">
        <title>Nucleotide sequence and transcriptional analysis of a gene encoding gp41, a structural glycoprotein of the baculovirus Autographa californica nuclear polyhedrosis virus.</title>
        <authorList>
            <person name="Whitford M."/>
            <person name="Faulkner P."/>
        </authorList>
    </citation>
    <scope>NUCLEOTIDE SEQUENCE</scope>
    <source>
        <strain evidence="2">AcMNPV-E2</strain>
    </source>
</reference>
<organism evidence="2">
    <name type="scientific">Autographa californica nuclear polyhedrosis virus</name>
    <name type="common">AcMNPV</name>
    <dbReference type="NCBI Taxonomy" id="46015"/>
    <lineage>
        <taxon>Viruses</taxon>
        <taxon>Viruses incertae sedis</taxon>
        <taxon>Naldaviricetes</taxon>
        <taxon>Lefavirales</taxon>
        <taxon>Baculoviridae</taxon>
        <taxon>Alphabaculovirus</taxon>
        <taxon>Alphabaculovirus aucalifornicae</taxon>
    </lineage>
</organism>
<evidence type="ECO:0000313" key="2">
    <source>
        <dbReference type="EMBL" id="CAA50546.1"/>
    </source>
</evidence>
<keyword evidence="1" id="KW-0472">Membrane</keyword>
<protein>
    <submittedName>
        <fullName evidence="2">DNA</fullName>
    </submittedName>
</protein>
<feature type="transmembrane region" description="Helical" evidence="1">
    <location>
        <begin position="28"/>
        <end position="46"/>
    </location>
</feature>